<organism evidence="2 3">
    <name type="scientific">Trifolium medium</name>
    <dbReference type="NCBI Taxonomy" id="97028"/>
    <lineage>
        <taxon>Eukaryota</taxon>
        <taxon>Viridiplantae</taxon>
        <taxon>Streptophyta</taxon>
        <taxon>Embryophyta</taxon>
        <taxon>Tracheophyta</taxon>
        <taxon>Spermatophyta</taxon>
        <taxon>Magnoliopsida</taxon>
        <taxon>eudicotyledons</taxon>
        <taxon>Gunneridae</taxon>
        <taxon>Pentapetalae</taxon>
        <taxon>rosids</taxon>
        <taxon>fabids</taxon>
        <taxon>Fabales</taxon>
        <taxon>Fabaceae</taxon>
        <taxon>Papilionoideae</taxon>
        <taxon>50 kb inversion clade</taxon>
        <taxon>NPAAA clade</taxon>
        <taxon>Hologalegina</taxon>
        <taxon>IRL clade</taxon>
        <taxon>Trifolieae</taxon>
        <taxon>Trifolium</taxon>
    </lineage>
</organism>
<proteinExistence type="predicted"/>
<protein>
    <submittedName>
        <fullName evidence="2">Uncharacterized protein</fullName>
    </submittedName>
</protein>
<reference evidence="2 3" key="1">
    <citation type="journal article" date="2018" name="Front. Plant Sci.">
        <title>Red Clover (Trifolium pratense) and Zigzag Clover (T. medium) - A Picture of Genomic Similarities and Differences.</title>
        <authorList>
            <person name="Dluhosova J."/>
            <person name="Istvanek J."/>
            <person name="Nedelnik J."/>
            <person name="Repkova J."/>
        </authorList>
    </citation>
    <scope>NUCLEOTIDE SEQUENCE [LARGE SCALE GENOMIC DNA]</scope>
    <source>
        <strain evidence="3">cv. 10/8</strain>
        <tissue evidence="2">Leaf</tissue>
    </source>
</reference>
<evidence type="ECO:0000313" key="2">
    <source>
        <dbReference type="EMBL" id="MCH81761.1"/>
    </source>
</evidence>
<accession>A0A392M3B3</accession>
<dbReference type="AlphaFoldDB" id="A0A392M3B3"/>
<feature type="compositionally biased region" description="Basic and acidic residues" evidence="1">
    <location>
        <begin position="24"/>
        <end position="35"/>
    </location>
</feature>
<comment type="caution">
    <text evidence="2">The sequence shown here is derived from an EMBL/GenBank/DDBJ whole genome shotgun (WGS) entry which is preliminary data.</text>
</comment>
<dbReference type="Proteomes" id="UP000265520">
    <property type="component" value="Unassembled WGS sequence"/>
</dbReference>
<feature type="region of interest" description="Disordered" evidence="1">
    <location>
        <begin position="1"/>
        <end position="35"/>
    </location>
</feature>
<sequence>MTHNLFARQMGTSRSPATPCGSHRVSDEKDEDAKQTRRILLVQEWALQLLFSSSSCSIDQKHPAVPRNGPNNEDFDGDNDDDFDVDTFDVDENDLDDDDVFDENDLDDDDQEEVEEVAPKKKKSR</sequence>
<feature type="compositionally biased region" description="Acidic residues" evidence="1">
    <location>
        <begin position="73"/>
        <end position="116"/>
    </location>
</feature>
<feature type="region of interest" description="Disordered" evidence="1">
    <location>
        <begin position="56"/>
        <end position="125"/>
    </location>
</feature>
<dbReference type="EMBL" id="LXQA010002733">
    <property type="protein sequence ID" value="MCH81761.1"/>
    <property type="molecule type" value="Genomic_DNA"/>
</dbReference>
<name>A0A392M3B3_9FABA</name>
<evidence type="ECO:0000313" key="3">
    <source>
        <dbReference type="Proteomes" id="UP000265520"/>
    </source>
</evidence>
<evidence type="ECO:0000256" key="1">
    <source>
        <dbReference type="SAM" id="MobiDB-lite"/>
    </source>
</evidence>
<keyword evidence="3" id="KW-1185">Reference proteome</keyword>
<gene>
    <name evidence="2" type="ORF">A2U01_0002553</name>
</gene>